<keyword evidence="4 9" id="KW-0812">Transmembrane</keyword>
<keyword evidence="5" id="KW-0677">Repeat</keyword>
<gene>
    <name evidence="11" type="ORF">NQ318_012842</name>
</gene>
<dbReference type="GO" id="GO:0005774">
    <property type="term" value="C:vacuolar membrane"/>
    <property type="evidence" value="ECO:0007669"/>
    <property type="project" value="TreeGrafter"/>
</dbReference>
<evidence type="ECO:0000313" key="12">
    <source>
        <dbReference type="Proteomes" id="UP001162162"/>
    </source>
</evidence>
<dbReference type="PANTHER" id="PTHR13131">
    <property type="entry name" value="CYSTINOSIN"/>
    <property type="match status" value="1"/>
</dbReference>
<dbReference type="Proteomes" id="UP001162162">
    <property type="component" value="Unassembled WGS sequence"/>
</dbReference>
<keyword evidence="3" id="KW-0813">Transport</keyword>
<evidence type="ECO:0000256" key="7">
    <source>
        <dbReference type="ARBA" id="ARBA00023136"/>
    </source>
</evidence>
<evidence type="ECO:0000256" key="8">
    <source>
        <dbReference type="ARBA" id="ARBA00048473"/>
    </source>
</evidence>
<sequence length="392" mass="45047">MKVSFWSACFLVISVSFLPHAECYDISLSKYYMKVQLLEWSNFTVHIESKGNVYQVNNLVIEVNNTDGTTVSPKIIEINTKNFSSWGHMFHVYAVKPGPSNIFLMFTNGSGSENNLTVDVDVIRMKTLEVYSGWCRKYFYIFSVLSVYPQLFMQFFRLSVVGLDMDYVCFNFIGHFSYFIYTVFMQTQTDSYSQRNPDGDFPVSVLENGYSLHGLIISVILGLQCIKYYGVDKRITMAGKEIISFYGIVFVFGFLLAKFHIIQYLDFLYICQYMHVAAAGTKYIPQLYRNFVIKSTFGWNIWNSNFEAAGCVCLIIYFLLTAYNCEKFADPRLVDDDHYAFVLGGLCADFGTRRLHGTALLFVSKSGQNLTSMNFRKSPCKKRFPCTSRIQV</sequence>
<feature type="transmembrane region" description="Helical" evidence="9">
    <location>
        <begin position="138"/>
        <end position="156"/>
    </location>
</feature>
<evidence type="ECO:0000256" key="3">
    <source>
        <dbReference type="ARBA" id="ARBA00022448"/>
    </source>
</evidence>
<keyword evidence="12" id="KW-1185">Reference proteome</keyword>
<dbReference type="PANTHER" id="PTHR13131:SF5">
    <property type="entry name" value="CYSTINOSIN"/>
    <property type="match status" value="1"/>
</dbReference>
<proteinExistence type="inferred from homology"/>
<feature type="transmembrane region" description="Helical" evidence="9">
    <location>
        <begin position="242"/>
        <end position="261"/>
    </location>
</feature>
<comment type="catalytic activity">
    <reaction evidence="8">
        <text>L-cystine(out) + H(+)(out) = L-cystine(in) + H(+)(in)</text>
        <dbReference type="Rhea" id="RHEA:66172"/>
        <dbReference type="ChEBI" id="CHEBI:15378"/>
        <dbReference type="ChEBI" id="CHEBI:35491"/>
    </reaction>
    <physiologicalReaction direction="left-to-right" evidence="8">
        <dbReference type="Rhea" id="RHEA:66173"/>
    </physiologicalReaction>
</comment>
<feature type="signal peptide" evidence="10">
    <location>
        <begin position="1"/>
        <end position="23"/>
    </location>
</feature>
<feature type="transmembrane region" description="Helical" evidence="9">
    <location>
        <begin position="168"/>
        <end position="189"/>
    </location>
</feature>
<reference evidence="11" key="1">
    <citation type="journal article" date="2023" name="Insect Mol. Biol.">
        <title>Genome sequencing provides insights into the evolution of gene families encoding plant cell wall-degrading enzymes in longhorned beetles.</title>
        <authorList>
            <person name="Shin N.R."/>
            <person name="Okamura Y."/>
            <person name="Kirsch R."/>
            <person name="Pauchet Y."/>
        </authorList>
    </citation>
    <scope>NUCLEOTIDE SEQUENCE</scope>
    <source>
        <strain evidence="11">AMC_N1</strain>
    </source>
</reference>
<evidence type="ECO:0000256" key="5">
    <source>
        <dbReference type="ARBA" id="ARBA00022737"/>
    </source>
</evidence>
<evidence type="ECO:0000256" key="4">
    <source>
        <dbReference type="ARBA" id="ARBA00022692"/>
    </source>
</evidence>
<organism evidence="11 12">
    <name type="scientific">Aromia moschata</name>
    <dbReference type="NCBI Taxonomy" id="1265417"/>
    <lineage>
        <taxon>Eukaryota</taxon>
        <taxon>Metazoa</taxon>
        <taxon>Ecdysozoa</taxon>
        <taxon>Arthropoda</taxon>
        <taxon>Hexapoda</taxon>
        <taxon>Insecta</taxon>
        <taxon>Pterygota</taxon>
        <taxon>Neoptera</taxon>
        <taxon>Endopterygota</taxon>
        <taxon>Coleoptera</taxon>
        <taxon>Polyphaga</taxon>
        <taxon>Cucujiformia</taxon>
        <taxon>Chrysomeloidea</taxon>
        <taxon>Cerambycidae</taxon>
        <taxon>Cerambycinae</taxon>
        <taxon>Callichromatini</taxon>
        <taxon>Aromia</taxon>
    </lineage>
</organism>
<evidence type="ECO:0000256" key="6">
    <source>
        <dbReference type="ARBA" id="ARBA00022989"/>
    </source>
</evidence>
<dbReference type="AlphaFoldDB" id="A0AAV8XNX9"/>
<comment type="caution">
    <text evidence="11">The sequence shown here is derived from an EMBL/GenBank/DDBJ whole genome shotgun (WGS) entry which is preliminary data.</text>
</comment>
<evidence type="ECO:0000256" key="9">
    <source>
        <dbReference type="SAM" id="Phobius"/>
    </source>
</evidence>
<dbReference type="GO" id="GO:0012505">
    <property type="term" value="C:endomembrane system"/>
    <property type="evidence" value="ECO:0007669"/>
    <property type="project" value="UniProtKB-SubCell"/>
</dbReference>
<name>A0AAV8XNX9_9CUCU</name>
<dbReference type="EMBL" id="JAPWTK010000440">
    <property type="protein sequence ID" value="KAJ8940303.1"/>
    <property type="molecule type" value="Genomic_DNA"/>
</dbReference>
<keyword evidence="10" id="KW-0732">Signal</keyword>
<accession>A0AAV8XNX9</accession>
<feature type="transmembrane region" description="Helical" evidence="9">
    <location>
        <begin position="209"/>
        <end position="230"/>
    </location>
</feature>
<evidence type="ECO:0000256" key="1">
    <source>
        <dbReference type="ARBA" id="ARBA00004127"/>
    </source>
</evidence>
<evidence type="ECO:0000256" key="10">
    <source>
        <dbReference type="SAM" id="SignalP"/>
    </source>
</evidence>
<dbReference type="InterPro" id="IPR005282">
    <property type="entry name" value="LC_transporter"/>
</dbReference>
<keyword evidence="7 9" id="KW-0472">Membrane</keyword>
<keyword evidence="6 9" id="KW-1133">Transmembrane helix</keyword>
<feature type="transmembrane region" description="Helical" evidence="9">
    <location>
        <begin position="306"/>
        <end position="323"/>
    </location>
</feature>
<dbReference type="Pfam" id="PF04193">
    <property type="entry name" value="PQ-loop"/>
    <property type="match status" value="2"/>
</dbReference>
<comment type="similarity">
    <text evidence="2">Belongs to the cystinosin family.</text>
</comment>
<feature type="chain" id="PRO_5043451574" evidence="10">
    <location>
        <begin position="24"/>
        <end position="392"/>
    </location>
</feature>
<evidence type="ECO:0000313" key="11">
    <source>
        <dbReference type="EMBL" id="KAJ8940303.1"/>
    </source>
</evidence>
<protein>
    <submittedName>
        <fullName evidence="11">Uncharacterized protein</fullName>
    </submittedName>
</protein>
<dbReference type="GO" id="GO:0015184">
    <property type="term" value="F:L-cystine transmembrane transporter activity"/>
    <property type="evidence" value="ECO:0007669"/>
    <property type="project" value="TreeGrafter"/>
</dbReference>
<dbReference type="InterPro" id="IPR006603">
    <property type="entry name" value="PQ-loop_rpt"/>
</dbReference>
<comment type="subcellular location">
    <subcellularLocation>
        <location evidence="1">Endomembrane system</location>
        <topology evidence="1">Multi-pass membrane protein</topology>
    </subcellularLocation>
</comment>
<evidence type="ECO:0000256" key="2">
    <source>
        <dbReference type="ARBA" id="ARBA00006855"/>
    </source>
</evidence>